<feature type="region of interest" description="Disordered" evidence="1">
    <location>
        <begin position="1"/>
        <end position="27"/>
    </location>
</feature>
<dbReference type="EMBL" id="OC932372">
    <property type="protein sequence ID" value="CAD7659498.1"/>
    <property type="molecule type" value="Genomic_DNA"/>
</dbReference>
<dbReference type="AlphaFoldDB" id="A0A7R9MGJ5"/>
<evidence type="ECO:0000313" key="4">
    <source>
        <dbReference type="Proteomes" id="UP000728032"/>
    </source>
</evidence>
<sequence length="412" mass="47801">MAHKKLKTEKNGTTDKGKDSEQPQMDAKDSLDRFSDDLCQHLLSYLSLEDRFRCECVSKQWQRVIYETIDEIIINDNLLDKMKTKNCANIETIDCRYVRSKLQRQVFEAIDELLDNCLNVRQIDCDLIYGLDSVFDETGNQCLAKNLQKYEFGFGGRLFADHFTDHMFTTFVANNKSLKSLNIKCINGEIEETVIGFMNRLSQLQELRELKLEFTYECDNIEYSISEPLAQIGLKCAKLKRFCLTMVSQTPEPNVGVLNAIQLMPQITRLELNLGLPSDDPPLTDWQSFDSLKRWPKLTHLSLNLWQINYKLFQEIAANEPNLRSLDMEIDSWSYGQINAFCLDRMASLRKLQSLAIRWDSDANLNLNESDIKAFVLKSSPKLKSFRLIAGKCMKYTDKRIHEMRNMLPLNH</sequence>
<dbReference type="CDD" id="cd09917">
    <property type="entry name" value="F-box_SF"/>
    <property type="match status" value="1"/>
</dbReference>
<evidence type="ECO:0000256" key="1">
    <source>
        <dbReference type="SAM" id="MobiDB-lite"/>
    </source>
</evidence>
<organism evidence="3">
    <name type="scientific">Oppiella nova</name>
    <dbReference type="NCBI Taxonomy" id="334625"/>
    <lineage>
        <taxon>Eukaryota</taxon>
        <taxon>Metazoa</taxon>
        <taxon>Ecdysozoa</taxon>
        <taxon>Arthropoda</taxon>
        <taxon>Chelicerata</taxon>
        <taxon>Arachnida</taxon>
        <taxon>Acari</taxon>
        <taxon>Acariformes</taxon>
        <taxon>Sarcoptiformes</taxon>
        <taxon>Oribatida</taxon>
        <taxon>Brachypylina</taxon>
        <taxon>Oppioidea</taxon>
        <taxon>Oppiidae</taxon>
        <taxon>Oppiella</taxon>
    </lineage>
</organism>
<dbReference type="InterPro" id="IPR001810">
    <property type="entry name" value="F-box_dom"/>
</dbReference>
<proteinExistence type="predicted"/>
<dbReference type="Gene3D" id="3.80.10.10">
    <property type="entry name" value="Ribonuclease Inhibitor"/>
    <property type="match status" value="1"/>
</dbReference>
<dbReference type="EMBL" id="CAJPVJ010017547">
    <property type="protein sequence ID" value="CAG2176660.1"/>
    <property type="molecule type" value="Genomic_DNA"/>
</dbReference>
<dbReference type="InterPro" id="IPR036047">
    <property type="entry name" value="F-box-like_dom_sf"/>
</dbReference>
<evidence type="ECO:0000313" key="3">
    <source>
        <dbReference type="EMBL" id="CAD7659498.1"/>
    </source>
</evidence>
<dbReference type="InterPro" id="IPR032675">
    <property type="entry name" value="LRR_dom_sf"/>
</dbReference>
<dbReference type="SUPFAM" id="SSF81383">
    <property type="entry name" value="F-box domain"/>
    <property type="match status" value="1"/>
</dbReference>
<dbReference type="SUPFAM" id="SSF52047">
    <property type="entry name" value="RNI-like"/>
    <property type="match status" value="1"/>
</dbReference>
<feature type="compositionally biased region" description="Basic and acidic residues" evidence="1">
    <location>
        <begin position="8"/>
        <end position="27"/>
    </location>
</feature>
<name>A0A7R9MGJ5_9ACAR</name>
<dbReference type="Gene3D" id="1.20.1280.50">
    <property type="match status" value="1"/>
</dbReference>
<dbReference type="Proteomes" id="UP000728032">
    <property type="component" value="Unassembled WGS sequence"/>
</dbReference>
<keyword evidence="4" id="KW-1185">Reference proteome</keyword>
<reference evidence="3" key="1">
    <citation type="submission" date="2020-11" db="EMBL/GenBank/DDBJ databases">
        <authorList>
            <person name="Tran Van P."/>
        </authorList>
    </citation>
    <scope>NUCLEOTIDE SEQUENCE</scope>
</reference>
<dbReference type="PANTHER" id="PTHR38926">
    <property type="entry name" value="F-BOX DOMAIN CONTAINING PROTEIN, EXPRESSED"/>
    <property type="match status" value="1"/>
</dbReference>
<dbReference type="Pfam" id="PF12937">
    <property type="entry name" value="F-box-like"/>
    <property type="match status" value="1"/>
</dbReference>
<feature type="domain" description="F-box" evidence="2">
    <location>
        <begin position="36"/>
        <end position="67"/>
    </location>
</feature>
<accession>A0A7R9MGJ5</accession>
<dbReference type="PANTHER" id="PTHR38926:SF5">
    <property type="entry name" value="F-BOX AND LEUCINE-RICH REPEAT PROTEIN 6"/>
    <property type="match status" value="1"/>
</dbReference>
<dbReference type="OrthoDB" id="6532759at2759"/>
<protein>
    <recommendedName>
        <fullName evidence="2">F-box domain-containing protein</fullName>
    </recommendedName>
</protein>
<evidence type="ECO:0000259" key="2">
    <source>
        <dbReference type="Pfam" id="PF12937"/>
    </source>
</evidence>
<gene>
    <name evidence="3" type="ORF">ONB1V03_LOCUS16093</name>
</gene>